<protein>
    <submittedName>
        <fullName evidence="1">Tail sheath protein</fullName>
    </submittedName>
</protein>
<dbReference type="KEGG" id="vg:55005543"/>
<organism evidence="1 2">
    <name type="scientific">Lactobacillus phage Bromius</name>
    <dbReference type="NCBI Taxonomy" id="2315485"/>
    <lineage>
        <taxon>Viruses</taxon>
        <taxon>Duplodnaviria</taxon>
        <taxon>Heunggongvirae</taxon>
        <taxon>Uroviricota</taxon>
        <taxon>Caudoviricetes</taxon>
        <taxon>Herelleviridae</taxon>
        <taxon>Harbinvirus</taxon>
        <taxon>Harbinvirus bromius</taxon>
    </lineage>
</organism>
<dbReference type="Proteomes" id="UP000276738">
    <property type="component" value="Segment"/>
</dbReference>
<name>A0A3Q8I1K8_9CAUD</name>
<dbReference type="EMBL" id="MH809531">
    <property type="protein sequence ID" value="AYH92254.1"/>
    <property type="molecule type" value="Genomic_DNA"/>
</dbReference>
<evidence type="ECO:0000313" key="2">
    <source>
        <dbReference type="Proteomes" id="UP000276738"/>
    </source>
</evidence>
<keyword evidence="2" id="KW-1185">Reference proteome</keyword>
<dbReference type="RefSeq" id="YP_009814405.1">
    <property type="nucleotide sequence ID" value="NC_048085.1"/>
</dbReference>
<evidence type="ECO:0000313" key="1">
    <source>
        <dbReference type="EMBL" id="AYH92254.1"/>
    </source>
</evidence>
<accession>A0A3Q8I1K8</accession>
<proteinExistence type="predicted"/>
<sequence length="615" mass="65526">MAKTVSVSENMKRIYPKFNDSRPHVETNYDDSALSNSASDSQKNIFMIGSASDGDPTKVYTLNTLSQAKGTFGSGDLVNAMELAWDPSNDSLTSGGTIYAMRAEDATQASLTKGALSFVSKVFGDNANRVGIALDNDVITGAPRITVTYDPKNYSRVYTNIGSMFTLSYKGTAAAAGYSVEKGADGYASKFTLATGQSIDALEEVKSFDLHSHSYQTMADLLQGISAVSGFSAGVVGSTVVETKYLDVVDPAVDCKTAPVTVTAKVGDAVHALRYDSYVTLSVASPVAPSGVEVGTTTTTTTTVTAGSSTQEFPEPFEKTFLTGGSTGQVPVSWADKFKNVVGNDAYYIVALTDQENIHAELKAFLDEESDLGYNYRGFVGGGFNEEPEEMISRQISLKDERINLVGQSGYYANLSGANVHIPAYLMAAYAAGVASSLQIGGALTNKYISLVSLDQELTGDQLDTLNSNGVISIEKVVNRNATGGYRFVQDVTTYNSSNEPVKSRLSLGELTDFLFDDLKLYLEQNFIGTNIRTTTADDIKAGVSSFLFNEASSDNGLITSYKESDITVSISGDVAYVVFSAAPSQTMDNIVVYGTYTNYTAASTTETDDTGTVQ</sequence>
<dbReference type="GeneID" id="55005543"/>
<reference evidence="1 2" key="1">
    <citation type="submission" date="2018-08" db="EMBL/GenBank/DDBJ databases">
        <title>Lactobacillus phages that infect wine-derived L. plantarum strains.</title>
        <authorList>
            <person name="Kyrkou I."/>
            <person name="Byth Carstens A."/>
            <person name="Ellegaard-Jensen L."/>
            <person name="Kot W."/>
            <person name="Hestbjerg Hansen L."/>
        </authorList>
    </citation>
    <scope>NUCLEOTIDE SEQUENCE [LARGE SCALE GENOMIC DNA]</scope>
</reference>